<dbReference type="InParanoid" id="L0ACU4"/>
<protein>
    <recommendedName>
        <fullName evidence="3">6-pyruvoyl-tetrahydropterin synthase</fullName>
    </recommendedName>
</protein>
<keyword evidence="2" id="KW-1185">Reference proteome</keyword>
<organism evidence="1 2">
    <name type="scientific">Caldisphaera lagunensis (strain DSM 15908 / JCM 11604 / ANMR 0165 / IC-154)</name>
    <dbReference type="NCBI Taxonomy" id="1056495"/>
    <lineage>
        <taxon>Archaea</taxon>
        <taxon>Thermoproteota</taxon>
        <taxon>Thermoprotei</taxon>
        <taxon>Acidilobales</taxon>
        <taxon>Caldisphaeraceae</taxon>
        <taxon>Caldisphaera</taxon>
    </lineage>
</organism>
<dbReference type="STRING" id="1056495.Calag_1551"/>
<proteinExistence type="predicted"/>
<sequence>MNWKLCVSDNISVAMKIKSMGYDIHGHDIKITLCICEKAIDNKPVIDMETLQEKLSTFLKSINRKPLWEVTGNEGTFEDLLFYIKDNINIKNICQISAQIPNKEIYLEI</sequence>
<dbReference type="RefSeq" id="WP_015233146.1">
    <property type="nucleotide sequence ID" value="NC_019791.1"/>
</dbReference>
<evidence type="ECO:0000313" key="2">
    <source>
        <dbReference type="Proteomes" id="UP000010469"/>
    </source>
</evidence>
<dbReference type="EMBL" id="CP003378">
    <property type="protein sequence ID" value="AFZ71249.1"/>
    <property type="molecule type" value="Genomic_DNA"/>
</dbReference>
<dbReference type="GeneID" id="14212813"/>
<dbReference type="OrthoDB" id="45826at2157"/>
<dbReference type="KEGG" id="clg:Calag_1551"/>
<dbReference type="InterPro" id="IPR038418">
    <property type="entry name" value="6-PTP_synth/QueD_sf"/>
</dbReference>
<evidence type="ECO:0008006" key="3">
    <source>
        <dbReference type="Google" id="ProtNLM"/>
    </source>
</evidence>
<dbReference type="Proteomes" id="UP000010469">
    <property type="component" value="Chromosome"/>
</dbReference>
<dbReference type="eggNOG" id="arCOG02172">
    <property type="taxonomic scope" value="Archaea"/>
</dbReference>
<dbReference type="Gene3D" id="3.30.479.10">
    <property type="entry name" value="6-pyruvoyl tetrahydropterin synthase/QueD"/>
    <property type="match status" value="1"/>
</dbReference>
<accession>L0ACU4</accession>
<dbReference type="HOGENOM" id="CLU_2284892_0_0_2"/>
<evidence type="ECO:0000313" key="1">
    <source>
        <dbReference type="EMBL" id="AFZ71249.1"/>
    </source>
</evidence>
<dbReference type="AlphaFoldDB" id="L0ACU4"/>
<gene>
    <name evidence="1" type="ordered locus">Calag_1551</name>
</gene>
<reference evidence="2" key="1">
    <citation type="submission" date="2012-03" db="EMBL/GenBank/DDBJ databases">
        <title>Complete genome of Caldisphaera lagunensis DSM 15908.</title>
        <authorList>
            <person name="Lucas S."/>
            <person name="Copeland A."/>
            <person name="Lapidus A."/>
            <person name="Glavina del Rio T."/>
            <person name="Dalin E."/>
            <person name="Tice H."/>
            <person name="Bruce D."/>
            <person name="Goodwin L."/>
            <person name="Pitluck S."/>
            <person name="Peters L."/>
            <person name="Mikhailova N."/>
            <person name="Teshima H."/>
            <person name="Kyrpides N."/>
            <person name="Mavromatis K."/>
            <person name="Ivanova N."/>
            <person name="Brettin T."/>
            <person name="Detter J.C."/>
            <person name="Han C."/>
            <person name="Larimer F."/>
            <person name="Land M."/>
            <person name="Hauser L."/>
            <person name="Markowitz V."/>
            <person name="Cheng J.-F."/>
            <person name="Hugenholtz P."/>
            <person name="Woyke T."/>
            <person name="Wu D."/>
            <person name="Spring S."/>
            <person name="Schroeder M."/>
            <person name="Brambilla E."/>
            <person name="Klenk H.-P."/>
            <person name="Eisen J.A."/>
        </authorList>
    </citation>
    <scope>NUCLEOTIDE SEQUENCE [LARGE SCALE GENOMIC DNA]</scope>
    <source>
        <strain evidence="2">DSM 15908 / JCM 11604 / IC-154</strain>
    </source>
</reference>
<name>L0ACU4_CALLD</name>